<feature type="domain" description="LEM" evidence="2">
    <location>
        <begin position="963"/>
        <end position="1007"/>
    </location>
</feature>
<dbReference type="CDD" id="cd10454">
    <property type="entry name" value="GIY-YIG_COG3680_Meta"/>
    <property type="match status" value="1"/>
</dbReference>
<dbReference type="PANTHER" id="PTHR46427:SF1">
    <property type="entry name" value="ANKYRIN REPEAT AND LEM DOMAIN-CONTAINING PROTEIN 1"/>
    <property type="match status" value="1"/>
</dbReference>
<dbReference type="Gene3D" id="1.25.40.20">
    <property type="entry name" value="Ankyrin repeat-containing domain"/>
    <property type="match status" value="1"/>
</dbReference>
<dbReference type="InterPro" id="IPR034998">
    <property type="entry name" value="ANKLE1"/>
</dbReference>
<dbReference type="SUPFAM" id="SSF63451">
    <property type="entry name" value="LEM domain"/>
    <property type="match status" value="1"/>
</dbReference>
<sequence length="1224" mass="137397">MDALSLARLLCEAVENEDTKEVDNLLKCGANPNLVVPTGIAAMHLAAGKESESALRCLILILQQGGDPNVRSIELLTPVHVAASWGCHKALLHLLRKGGDPTLQDQEGNAAYDLALLEGNRRCVVALQEYEAEWLEQNCGFQNYDEVTQLSNISHLLEPTTDKSPYCSTKMSPFFLLCNDDHQTKGINNVVITSQKETQGENMKEKSKNEHIPKMKIRPIHSKGNFIANSDTISNDFCEGALSDSVVLSSTKLSHTSNCIPDTFLNVGIDTISRDNVFQETNDVKEHNASENEYILNCSVKHDSHIFPYSIQHKTRPELIFKGCNNDVDSFTKNNLRSNKNAIPDYTTCLDIKTLSKRKEGLDVTSPDHVYTYNRGKSINDDLEKTVNLNCNVGNNAEGHDVSSSSKYNSCESDCYISLEESSSPSEHGKVSFKREGEHCFYTNKATCINHVKNQDRVCSQPLMSRVSPLGGLQAQSFKETETFVGEEAVACIQSLCGNNMHRLSHSSEFDTLSVLDASENNCTKGCRSLKDQLRNMMLFTKECKTDNCMSNSTQIIFHDLENLQVFSKTNIIDDQNQELNEKLKDIMVSTKQQVNSLNFTQTSDTLLVEPETGVEQEEEKPDLNTKLKNMMIATKTFQNPSDQIKSPCFFTPRTKSRLLSSSFRHSNSSLFDDLIEMPHRGRRIRSSDAQKSPCNSSMNGSKRELLVTSTICEQARISETCEKRTTCTPVANDTVCISGSRQIRTVKTLGVDPMDFSDILTDDHTSSDTEGSKLDSHLQHKSEGIVQNKEHGTAWLTEDGEEESCDEAGHVGKVIDSSMQKSVPLLKSVLQNTSLNNTFTQDKPTIKASRYSFSRYSCTVQSNTQVANSCQKKKVNESTAQDVQLSPGGRPLNQSAVEPVEFLYLDSEKGHALIERHVPCVDESVSEISENSDDTVIYDWREYKSNQQMPNQEPRAPSNKVAMELYRLSNNEIASRLKELGEEPGPVNSQNRKIFISLLDKRMKESHNKGSFGITGYTYELSLALRTFQIPDCNTDEIALSREFDKPDKSQKWREGVLKSSFNYLLLDPRVTRNLPARCRTLSLPDCFRTFVNSIFYVGKGKRSRPYCHLYEALTNYKNSKKQPCAKIQHILDIWNSGLGVISLHCFQNTIPVEAYTREACMVDTIGLKMLTNQKKGVYYGQLKSWSPSRRQLLGVHMLHRAMQIFLAEGERQLRPADLRLGS</sequence>
<evidence type="ECO:0000313" key="4">
    <source>
        <dbReference type="Proteomes" id="UP000812440"/>
    </source>
</evidence>
<dbReference type="PANTHER" id="PTHR46427">
    <property type="entry name" value="ANKYRIN REPEAT AND LEM DOMAIN-CONTAINING PROTEIN 1"/>
    <property type="match status" value="1"/>
</dbReference>
<dbReference type="Proteomes" id="UP000812440">
    <property type="component" value="Chromosome 1"/>
</dbReference>
<dbReference type="CDD" id="cd12934">
    <property type="entry name" value="LEM"/>
    <property type="match status" value="1"/>
</dbReference>
<keyword evidence="4" id="KW-1185">Reference proteome</keyword>
<dbReference type="GO" id="GO:0005737">
    <property type="term" value="C:cytoplasm"/>
    <property type="evidence" value="ECO:0007669"/>
    <property type="project" value="TreeGrafter"/>
</dbReference>
<dbReference type="PROSITE" id="PS50088">
    <property type="entry name" value="ANK_REPEAT"/>
    <property type="match status" value="1"/>
</dbReference>
<dbReference type="GO" id="GO:0004520">
    <property type="term" value="F:DNA endonuclease activity"/>
    <property type="evidence" value="ECO:0007669"/>
    <property type="project" value="TreeGrafter"/>
</dbReference>
<comment type="caution">
    <text evidence="3">The sequence shown here is derived from an EMBL/GenBank/DDBJ whole genome shotgun (WGS) entry which is preliminary data.</text>
</comment>
<dbReference type="Pfam" id="PF22945">
    <property type="entry name" value="LEM-3_GIY-YIG"/>
    <property type="match status" value="1"/>
</dbReference>
<evidence type="ECO:0000259" key="2">
    <source>
        <dbReference type="PROSITE" id="PS50954"/>
    </source>
</evidence>
<feature type="repeat" description="ANK" evidence="1">
    <location>
        <begin position="74"/>
        <end position="106"/>
    </location>
</feature>
<name>A0A8T2KC36_9PIPI</name>
<dbReference type="AlphaFoldDB" id="A0A8T2KC36"/>
<keyword evidence="1" id="KW-0040">ANK repeat</keyword>
<dbReference type="Gene3D" id="1.10.720.40">
    <property type="match status" value="1"/>
</dbReference>
<dbReference type="SUPFAM" id="SSF48403">
    <property type="entry name" value="Ankyrin repeat"/>
    <property type="match status" value="1"/>
</dbReference>
<dbReference type="EMBL" id="JAACNH010000001">
    <property type="protein sequence ID" value="KAG8454689.1"/>
    <property type="molecule type" value="Genomic_DNA"/>
</dbReference>
<reference evidence="3" key="1">
    <citation type="thesis" date="2020" institute="ProQuest LLC" country="789 East Eisenhower Parkway, Ann Arbor, MI, USA">
        <title>Comparative Genomics and Chromosome Evolution.</title>
        <authorList>
            <person name="Mudd A.B."/>
        </authorList>
    </citation>
    <scope>NUCLEOTIDE SEQUENCE</scope>
    <source>
        <strain evidence="3">Female2</strain>
        <tissue evidence="3">Blood</tissue>
    </source>
</reference>
<dbReference type="PROSITE" id="PS50954">
    <property type="entry name" value="LEM"/>
    <property type="match status" value="1"/>
</dbReference>
<dbReference type="InterPro" id="IPR036770">
    <property type="entry name" value="Ankyrin_rpt-contain_sf"/>
</dbReference>
<dbReference type="GO" id="GO:0000712">
    <property type="term" value="P:resolution of meiotic recombination intermediates"/>
    <property type="evidence" value="ECO:0007669"/>
    <property type="project" value="TreeGrafter"/>
</dbReference>
<gene>
    <name evidence="3" type="ORF">GDO86_001057</name>
</gene>
<dbReference type="Pfam" id="PF12796">
    <property type="entry name" value="Ank_2"/>
    <property type="match status" value="1"/>
</dbReference>
<dbReference type="GO" id="GO:0000724">
    <property type="term" value="P:double-strand break repair via homologous recombination"/>
    <property type="evidence" value="ECO:0007669"/>
    <property type="project" value="TreeGrafter"/>
</dbReference>
<evidence type="ECO:0000313" key="3">
    <source>
        <dbReference type="EMBL" id="KAG8454689.1"/>
    </source>
</evidence>
<dbReference type="SMART" id="SM00248">
    <property type="entry name" value="ANK"/>
    <property type="match status" value="4"/>
</dbReference>
<proteinExistence type="predicted"/>
<protein>
    <recommendedName>
        <fullName evidence="2">LEM domain-containing protein</fullName>
    </recommendedName>
</protein>
<organism evidence="3 4">
    <name type="scientific">Hymenochirus boettgeri</name>
    <name type="common">Congo dwarf clawed frog</name>
    <dbReference type="NCBI Taxonomy" id="247094"/>
    <lineage>
        <taxon>Eukaryota</taxon>
        <taxon>Metazoa</taxon>
        <taxon>Chordata</taxon>
        <taxon>Craniata</taxon>
        <taxon>Vertebrata</taxon>
        <taxon>Euteleostomi</taxon>
        <taxon>Amphibia</taxon>
        <taxon>Batrachia</taxon>
        <taxon>Anura</taxon>
        <taxon>Pipoidea</taxon>
        <taxon>Pipidae</taxon>
        <taxon>Pipinae</taxon>
        <taxon>Hymenochirus</taxon>
    </lineage>
</organism>
<accession>A0A8T2KC36</accession>
<dbReference type="InterPro" id="IPR002110">
    <property type="entry name" value="Ankyrin_rpt"/>
</dbReference>
<dbReference type="OrthoDB" id="1601181at2759"/>
<dbReference type="InterPro" id="IPR011015">
    <property type="entry name" value="LEM/LEM-like_dom_sf"/>
</dbReference>
<dbReference type="GO" id="GO:0005654">
    <property type="term" value="C:nucleoplasm"/>
    <property type="evidence" value="ECO:0007669"/>
    <property type="project" value="TreeGrafter"/>
</dbReference>
<evidence type="ECO:0000256" key="1">
    <source>
        <dbReference type="PROSITE-ProRule" id="PRU00023"/>
    </source>
</evidence>
<dbReference type="InterPro" id="IPR003887">
    <property type="entry name" value="LEM_dom"/>
</dbReference>